<keyword evidence="1" id="KW-0812">Transmembrane</keyword>
<feature type="non-terminal residue" evidence="2">
    <location>
        <position position="107"/>
    </location>
</feature>
<accession>A0A382R8P1</accession>
<dbReference type="EMBL" id="UINC01119503">
    <property type="protein sequence ID" value="SVC93368.1"/>
    <property type="molecule type" value="Genomic_DNA"/>
</dbReference>
<evidence type="ECO:0000313" key="2">
    <source>
        <dbReference type="EMBL" id="SVC93368.1"/>
    </source>
</evidence>
<dbReference type="InterPro" id="IPR000462">
    <property type="entry name" value="CDP-OH_P_trans"/>
</dbReference>
<organism evidence="2">
    <name type="scientific">marine metagenome</name>
    <dbReference type="NCBI Taxonomy" id="408172"/>
    <lineage>
        <taxon>unclassified sequences</taxon>
        <taxon>metagenomes</taxon>
        <taxon>ecological metagenomes</taxon>
    </lineage>
</organism>
<dbReference type="GO" id="GO:0008654">
    <property type="term" value="P:phospholipid biosynthetic process"/>
    <property type="evidence" value="ECO:0007669"/>
    <property type="project" value="InterPro"/>
</dbReference>
<protein>
    <recommendedName>
        <fullName evidence="3">CDP-alcohol phosphatidyltransferase</fullName>
    </recommendedName>
</protein>
<proteinExistence type="predicted"/>
<dbReference type="GO" id="GO:0016020">
    <property type="term" value="C:membrane"/>
    <property type="evidence" value="ECO:0007669"/>
    <property type="project" value="InterPro"/>
</dbReference>
<gene>
    <name evidence="2" type="ORF">METZ01_LOCUS346222</name>
</gene>
<dbReference type="GO" id="GO:0016780">
    <property type="term" value="F:phosphotransferase activity, for other substituted phosphate groups"/>
    <property type="evidence" value="ECO:0007669"/>
    <property type="project" value="InterPro"/>
</dbReference>
<sequence length="107" mass="12174">MHLHLDSLHHVSDQLFVMKKTPWDQVIARFLVRPLVNTGVRPNHITAVTLIMALSAGILFALNDLVLNHWAAGIFVASRFLDHFDGELARFQGSETNFGYYFDYFVG</sequence>
<evidence type="ECO:0008006" key="3">
    <source>
        <dbReference type="Google" id="ProtNLM"/>
    </source>
</evidence>
<feature type="transmembrane region" description="Helical" evidence="1">
    <location>
        <begin position="44"/>
        <end position="62"/>
    </location>
</feature>
<dbReference type="AlphaFoldDB" id="A0A382R8P1"/>
<name>A0A382R8P1_9ZZZZ</name>
<reference evidence="2" key="1">
    <citation type="submission" date="2018-05" db="EMBL/GenBank/DDBJ databases">
        <authorList>
            <person name="Lanie J.A."/>
            <person name="Ng W.-L."/>
            <person name="Kazmierczak K.M."/>
            <person name="Andrzejewski T.M."/>
            <person name="Davidsen T.M."/>
            <person name="Wayne K.J."/>
            <person name="Tettelin H."/>
            <person name="Glass J.I."/>
            <person name="Rusch D."/>
            <person name="Podicherti R."/>
            <person name="Tsui H.-C.T."/>
            <person name="Winkler M.E."/>
        </authorList>
    </citation>
    <scope>NUCLEOTIDE SEQUENCE</scope>
</reference>
<keyword evidence="1" id="KW-1133">Transmembrane helix</keyword>
<dbReference type="Gene3D" id="1.20.120.1760">
    <property type="match status" value="1"/>
</dbReference>
<evidence type="ECO:0000256" key="1">
    <source>
        <dbReference type="SAM" id="Phobius"/>
    </source>
</evidence>
<keyword evidence="1" id="KW-0472">Membrane</keyword>
<dbReference type="InterPro" id="IPR043130">
    <property type="entry name" value="CDP-OH_PTrfase_TM_dom"/>
</dbReference>
<dbReference type="Pfam" id="PF01066">
    <property type="entry name" value="CDP-OH_P_transf"/>
    <property type="match status" value="1"/>
</dbReference>